<feature type="compositionally biased region" description="Basic residues" evidence="2">
    <location>
        <begin position="1383"/>
        <end position="1392"/>
    </location>
</feature>
<organism evidence="4 5">
    <name type="scientific">Cerrena zonata</name>
    <dbReference type="NCBI Taxonomy" id="2478898"/>
    <lineage>
        <taxon>Eukaryota</taxon>
        <taxon>Fungi</taxon>
        <taxon>Dikarya</taxon>
        <taxon>Basidiomycota</taxon>
        <taxon>Agaricomycotina</taxon>
        <taxon>Agaricomycetes</taxon>
        <taxon>Polyporales</taxon>
        <taxon>Cerrenaceae</taxon>
        <taxon>Cerrena</taxon>
    </lineage>
</organism>
<feature type="compositionally biased region" description="Acidic residues" evidence="2">
    <location>
        <begin position="1138"/>
        <end position="1155"/>
    </location>
</feature>
<feature type="region of interest" description="Disordered" evidence="2">
    <location>
        <begin position="1473"/>
        <end position="1513"/>
    </location>
</feature>
<feature type="compositionally biased region" description="Basic and acidic residues" evidence="2">
    <location>
        <begin position="1187"/>
        <end position="1214"/>
    </location>
</feature>
<feature type="compositionally biased region" description="Basic and acidic residues" evidence="2">
    <location>
        <begin position="925"/>
        <end position="938"/>
    </location>
</feature>
<feature type="compositionally biased region" description="Polar residues" evidence="2">
    <location>
        <begin position="1336"/>
        <end position="1345"/>
    </location>
</feature>
<feature type="compositionally biased region" description="Polar residues" evidence="2">
    <location>
        <begin position="1215"/>
        <end position="1228"/>
    </location>
</feature>
<dbReference type="EMBL" id="JASBNA010000001">
    <property type="protein sequence ID" value="KAK7696326.1"/>
    <property type="molecule type" value="Genomic_DNA"/>
</dbReference>
<feature type="compositionally biased region" description="Polar residues" evidence="2">
    <location>
        <begin position="1310"/>
        <end position="1322"/>
    </location>
</feature>
<feature type="region of interest" description="Disordered" evidence="2">
    <location>
        <begin position="1942"/>
        <end position="1969"/>
    </location>
</feature>
<feature type="region of interest" description="Disordered" evidence="2">
    <location>
        <begin position="1372"/>
        <end position="1415"/>
    </location>
</feature>
<feature type="region of interest" description="Disordered" evidence="2">
    <location>
        <begin position="2127"/>
        <end position="2151"/>
    </location>
</feature>
<evidence type="ECO:0000256" key="2">
    <source>
        <dbReference type="SAM" id="MobiDB-lite"/>
    </source>
</evidence>
<feature type="compositionally biased region" description="Acidic residues" evidence="2">
    <location>
        <begin position="1840"/>
        <end position="1862"/>
    </location>
</feature>
<feature type="compositionally biased region" description="Basic and acidic residues" evidence="2">
    <location>
        <begin position="487"/>
        <end position="506"/>
    </location>
</feature>
<evidence type="ECO:0000313" key="5">
    <source>
        <dbReference type="Proteomes" id="UP001385951"/>
    </source>
</evidence>
<keyword evidence="1" id="KW-0064">Aspartyl protease</keyword>
<feature type="region of interest" description="Disordered" evidence="2">
    <location>
        <begin position="204"/>
        <end position="275"/>
    </location>
</feature>
<feature type="region of interest" description="Disordered" evidence="2">
    <location>
        <begin position="1986"/>
        <end position="2066"/>
    </location>
</feature>
<evidence type="ECO:0000256" key="1">
    <source>
        <dbReference type="ARBA" id="ARBA00022750"/>
    </source>
</evidence>
<dbReference type="Pfam" id="PF13352">
    <property type="entry name" value="DUF4100"/>
    <property type="match status" value="1"/>
</dbReference>
<keyword evidence="1" id="KW-0378">Hydrolase</keyword>
<protein>
    <recommendedName>
        <fullName evidence="3">DUF4100 domain-containing protein</fullName>
    </recommendedName>
</protein>
<comment type="caution">
    <text evidence="4">The sequence shown here is derived from an EMBL/GenBank/DDBJ whole genome shotgun (WGS) entry which is preliminary data.</text>
</comment>
<dbReference type="GO" id="GO:0004190">
    <property type="term" value="F:aspartic-type endopeptidase activity"/>
    <property type="evidence" value="ECO:0007669"/>
    <property type="project" value="UniProtKB-KW"/>
</dbReference>
<feature type="region of interest" description="Disordered" evidence="2">
    <location>
        <begin position="891"/>
        <end position="976"/>
    </location>
</feature>
<feature type="region of interest" description="Disordered" evidence="2">
    <location>
        <begin position="1310"/>
        <end position="1352"/>
    </location>
</feature>
<feature type="compositionally biased region" description="Polar residues" evidence="2">
    <location>
        <begin position="1996"/>
        <end position="2015"/>
    </location>
</feature>
<sequence length="2329" mass="261875">MANQPRGSIHFPLPGSRPAPRQFKGKYNEVKSFLEHYERLCAQFYVTDPREKLENIGQYAVRLTREFMEALDRFREGDWEQFTLDLLEYYDAERDEKRYSWRDLEAYAKKYGRSLKKVDLAYWKNYSRGFIRISGWLSYCNKISNREQALYFWKGIPRSFRQKLESRLIATHPDHDMEEPFDVEDIQRAAKSLLKRNRFDSDKLWSDDEQGSDDDQDSDNSEEESESDYHSKKSLRKRSQKPHRSSHRSEKRDERSPHKDSKTVSSTHKTVAKTKDKEVEEIIGKLNRMSLDDPAYAIQYFRAYQLNPIIANIVPKPIERSKGSFQPRPNNIMNRNREGMIHNNPPHTSPNHEASVHQRPPPMGGRNCFGCGGSGHSIAFCPAITDMVEKGIVKRNGFGKLVFGDGSPIYRMDGEPFEAAIKRLRSMQANFVTAIHNSHDIPMETYDCEYISDEGSSDDEIYVATRSQGFAKERRRDFNGVYPPARKQHEDKHPHFQSKDSFRKENIPPPASSQVKRSTPPKKVDEPPVKPPKPVVVDQPRFDPNDSDAFMEDEAISKPMNSPVTMKTPRIDNEDSRVILKCIPRKSEVQSQVDQMNVLGRILSQPVTLAVGEVFGISKELTHHLQDVLKPKNPTVPATKALVPSGKVNNVSHDPYVATTFVSKSRGTLIRLRMECGETPVQAIIDTGSQLNIAHKRVWKSVLARPIDMHKIISMSDANGGESMLKGLVPNVLLSCGGVLTHANVYIGDQVPFDLLLGRPWQRGNYVSIDERGDGTYLLFKDKNLEVRHEILVAPDNTLTQVDPEVAEFIDKTHYIHPRVALIEHNRTEDTNVSGRITELSELHTAEEDQECPVIIPKASTTIDFDYKYSTSPPSLQSTTRNENECSLATISNDEGQSSDDDMPELESISSEESNPGIEDDSADKDELVNVTKPKELGTYRPITRRGIYGKPPRNAKVNQSRGSQIVYDSPMGTPDVRQTMSLDCEVEAPESTGYTEPGKPVLSAVHLITNDKMDRSEELEDLPARMPENHERITSAGNDVIAPLLQPTAQILISQPEVADQNTRLLTAPGLKRSRNEENIAERSLRSIYYDDMPWSELAYSRNRPVITHRVPWPNSFEFKSVLRTENSEKKSGMLEFNEEIPTDVSDSEGEPESEVLSSKCRCSKNRHPASRCRGQLNPRIQKSASKLENHEVKLEEPASKQPERVSMKKVSEENTSLGSGIPTSPLSDCLAPKETKHSTLRVRGGCSGSDDGGDPFQDLGTTYERFSQGQRDNPNLPEPTKNISEFERRYPFSYWQSQLGLVNAMVSETSPNQNNGSSQFENKDAKPDLPWFEDSTQTSTGTYGSKIVLPKREPRDENVLEDIVLTDPGLGRNRKYEHFKTTRRARKRSNRSSSPEVDKPPARRMRQSPRLHQDRAELLSGEVNGPLKEIKPESVSQVAATYLVFGNTPMENSPKKNKGTPEIVGYGPQTCFPFSPSMKGDEETSDTSSRSEEDKRDNEIDTHLTPPAAAMPLERHRRTNPLVRFIRRPFETNFTGDLGSLLRRSGRVAPLGPNGAESFQSEVNRIISSDAPGAYQLTLTSGATRYFGSHPLPNGTHLHSFVVGPAALAIRNPQDPNAEPILTEVFGVTSLVPRPQTTQEVDIAEFQNNVGVLMRERRDEPMDEDTDGQARAVSQSSISDRRIPRVHVTDLPVNDRQARGQVFYTAVQPVRTGAEIQARLDRPLTPVIGRSTVARAPTPIPSDENLPPSPARGLTPSRWPAFIGEFAEECPYEDHRRCQNALFDELQAFRTQQHRFPTIPPCVRNLDIDWRHLVRQDVEVSPSVPTQPEKSNPRVVESQDDETPVASDEEADDEYVDASEEPPSSREPSEDPTLLDLDEGRDPLAWDNNCGNDGVHSGCADRYVAELEDFAAGRRPNTPLAPACLRTGSPLPDVRPLRGSSTLNTDNIPRPGSLVDGQPRTHVPLPRRSSAGIKETSRTYLWQKHLGTRPIPSTPSNIPQQRSPLSQVTNIVSAQAPPSPPRSESDTSDMFIDSLTPSHEAAPRVSSEPSRPEDRLAIPLPGGPVVNVEETARLLQHARERFSATPPPSSATPSTSSGAPSHSSAGTIEPYDSVLDYTQIPRPPDFIVVHDPTPEPTPEPTVPPASPTNNLPQTVWVSHVLREMQIDALLFFRHFFRGFLDSLIAQFIAWMFLEWEKALYNAPPETSSPEIKEKQVRLFFHVDDSVGNPFLWPGERSFVRRLIAFIDEHPHLPPISQEYRQVLDMFNNFQIEGGHTRAWIDMNRMHGTLGMPFGPLPPLHRFPGYSPAGNPPCEYFRTELRVPTKTY</sequence>
<dbReference type="CDD" id="cd00303">
    <property type="entry name" value="retropepsin_like"/>
    <property type="match status" value="1"/>
</dbReference>
<reference evidence="4 5" key="1">
    <citation type="submission" date="2022-09" db="EMBL/GenBank/DDBJ databases">
        <authorList>
            <person name="Palmer J.M."/>
        </authorList>
    </citation>
    <scope>NUCLEOTIDE SEQUENCE [LARGE SCALE GENOMIC DNA]</scope>
    <source>
        <strain evidence="4 5">DSM 7382</strain>
    </source>
</reference>
<gene>
    <name evidence="4" type="ORF">QCA50_000980</name>
</gene>
<feature type="compositionally biased region" description="Pro residues" evidence="2">
    <location>
        <begin position="2136"/>
        <end position="2148"/>
    </location>
</feature>
<keyword evidence="5" id="KW-1185">Reference proteome</keyword>
<feature type="region of interest" description="Disordered" evidence="2">
    <location>
        <begin position="1660"/>
        <end position="1680"/>
    </location>
</feature>
<proteinExistence type="predicted"/>
<dbReference type="Proteomes" id="UP001385951">
    <property type="component" value="Unassembled WGS sequence"/>
</dbReference>
<evidence type="ECO:0000259" key="3">
    <source>
        <dbReference type="Pfam" id="PF13352"/>
    </source>
</evidence>
<evidence type="ECO:0000313" key="4">
    <source>
        <dbReference type="EMBL" id="KAK7696326.1"/>
    </source>
</evidence>
<dbReference type="InterPro" id="IPR021109">
    <property type="entry name" value="Peptidase_aspartic_dom_sf"/>
</dbReference>
<dbReference type="PROSITE" id="PS00141">
    <property type="entry name" value="ASP_PROTEASE"/>
    <property type="match status" value="1"/>
</dbReference>
<name>A0AAW0GUP1_9APHY</name>
<feature type="region of interest" description="Disordered" evidence="2">
    <location>
        <begin position="1129"/>
        <end position="1263"/>
    </location>
</feature>
<keyword evidence="1" id="KW-0645">Protease</keyword>
<feature type="compositionally biased region" description="Basic and acidic residues" evidence="2">
    <location>
        <begin position="247"/>
        <end position="262"/>
    </location>
</feature>
<dbReference type="InterPro" id="IPR025165">
    <property type="entry name" value="DUF4100"/>
</dbReference>
<dbReference type="Gene3D" id="2.40.70.10">
    <property type="entry name" value="Acid Proteases"/>
    <property type="match status" value="1"/>
</dbReference>
<dbReference type="GO" id="GO:0006508">
    <property type="term" value="P:proteolysis"/>
    <property type="evidence" value="ECO:0007669"/>
    <property type="project" value="InterPro"/>
</dbReference>
<dbReference type="SUPFAM" id="SSF50630">
    <property type="entry name" value="Acid proteases"/>
    <property type="match status" value="1"/>
</dbReference>
<feature type="compositionally biased region" description="Basic residues" evidence="2">
    <location>
        <begin position="232"/>
        <end position="246"/>
    </location>
</feature>
<feature type="compositionally biased region" description="Acidic residues" evidence="2">
    <location>
        <begin position="207"/>
        <end position="226"/>
    </location>
</feature>
<feature type="domain" description="DUF4100" evidence="3">
    <location>
        <begin position="462"/>
        <end position="633"/>
    </location>
</feature>
<accession>A0AAW0GUP1</accession>
<dbReference type="InterPro" id="IPR001969">
    <property type="entry name" value="Aspartic_peptidase_AS"/>
</dbReference>
<feature type="region of interest" description="Disordered" evidence="2">
    <location>
        <begin position="1821"/>
        <end position="1894"/>
    </location>
</feature>
<feature type="compositionally biased region" description="Basic residues" evidence="2">
    <location>
        <begin position="1163"/>
        <end position="1172"/>
    </location>
</feature>
<feature type="region of interest" description="Disordered" evidence="2">
    <location>
        <begin position="474"/>
        <end position="542"/>
    </location>
</feature>
<feature type="compositionally biased region" description="Basic and acidic residues" evidence="2">
    <location>
        <begin position="1491"/>
        <end position="1504"/>
    </location>
</feature>
<feature type="compositionally biased region" description="Low complexity" evidence="2">
    <location>
        <begin position="2093"/>
        <end position="2109"/>
    </location>
</feature>
<feature type="region of interest" description="Disordered" evidence="2">
    <location>
        <begin position="2083"/>
        <end position="2110"/>
    </location>
</feature>